<dbReference type="Proteomes" id="UP001356427">
    <property type="component" value="Unassembled WGS sequence"/>
</dbReference>
<protein>
    <submittedName>
        <fullName evidence="3">Uncharacterized protein</fullName>
    </submittedName>
</protein>
<feature type="transmembrane region" description="Helical" evidence="2">
    <location>
        <begin position="59"/>
        <end position="83"/>
    </location>
</feature>
<evidence type="ECO:0000313" key="4">
    <source>
        <dbReference type="Proteomes" id="UP001356427"/>
    </source>
</evidence>
<evidence type="ECO:0000256" key="1">
    <source>
        <dbReference type="SAM" id="MobiDB-lite"/>
    </source>
</evidence>
<comment type="caution">
    <text evidence="3">The sequence shown here is derived from an EMBL/GenBank/DDBJ whole genome shotgun (WGS) entry which is preliminary data.</text>
</comment>
<dbReference type="EMBL" id="JAGTTL010000011">
    <property type="protein sequence ID" value="KAK6315870.1"/>
    <property type="molecule type" value="Genomic_DNA"/>
</dbReference>
<proteinExistence type="predicted"/>
<feature type="transmembrane region" description="Helical" evidence="2">
    <location>
        <begin position="21"/>
        <end position="43"/>
    </location>
</feature>
<name>A0AAN8LP33_9TELE</name>
<accession>A0AAN8LP33</accession>
<gene>
    <name evidence="3" type="ORF">J4Q44_G00133940</name>
</gene>
<reference evidence="3 4" key="1">
    <citation type="submission" date="2021-04" db="EMBL/GenBank/DDBJ databases">
        <authorList>
            <person name="De Guttry C."/>
            <person name="Zahm M."/>
            <person name="Klopp C."/>
            <person name="Cabau C."/>
            <person name="Louis A."/>
            <person name="Berthelot C."/>
            <person name="Parey E."/>
            <person name="Roest Crollius H."/>
            <person name="Montfort J."/>
            <person name="Robinson-Rechavi M."/>
            <person name="Bucao C."/>
            <person name="Bouchez O."/>
            <person name="Gislard M."/>
            <person name="Lluch J."/>
            <person name="Milhes M."/>
            <person name="Lampietro C."/>
            <person name="Lopez Roques C."/>
            <person name="Donnadieu C."/>
            <person name="Braasch I."/>
            <person name="Desvignes T."/>
            <person name="Postlethwait J."/>
            <person name="Bobe J."/>
            <person name="Wedekind C."/>
            <person name="Guiguen Y."/>
        </authorList>
    </citation>
    <scope>NUCLEOTIDE SEQUENCE [LARGE SCALE GENOMIC DNA]</scope>
    <source>
        <strain evidence="3">Cs_M1</strain>
        <tissue evidence="3">Blood</tissue>
    </source>
</reference>
<sequence length="173" mass="18952">MLRGVKTIQQSMLLQEEKINSVFLLYLMSIPSFCILAVAALALENWAVLESPMHYDHNLWLFILLSCLGSVMYNLASCCVITLTSAVTLHILGNLSVVGQPAALPAAVWQRDVSAQLRWCGAHALWHAASTRTLSSSLTTWMHGEPKPGSSAEGGRRILLAHSNRTPKTSRRG</sequence>
<keyword evidence="2" id="KW-0812">Transmembrane</keyword>
<keyword evidence="2" id="KW-0472">Membrane</keyword>
<evidence type="ECO:0000313" key="3">
    <source>
        <dbReference type="EMBL" id="KAK6315870.1"/>
    </source>
</evidence>
<keyword evidence="2" id="KW-1133">Transmembrane helix</keyword>
<keyword evidence="4" id="KW-1185">Reference proteome</keyword>
<dbReference type="AlphaFoldDB" id="A0AAN8LP33"/>
<evidence type="ECO:0000256" key="2">
    <source>
        <dbReference type="SAM" id="Phobius"/>
    </source>
</evidence>
<organism evidence="3 4">
    <name type="scientific">Coregonus suidteri</name>
    <dbReference type="NCBI Taxonomy" id="861788"/>
    <lineage>
        <taxon>Eukaryota</taxon>
        <taxon>Metazoa</taxon>
        <taxon>Chordata</taxon>
        <taxon>Craniata</taxon>
        <taxon>Vertebrata</taxon>
        <taxon>Euteleostomi</taxon>
        <taxon>Actinopterygii</taxon>
        <taxon>Neopterygii</taxon>
        <taxon>Teleostei</taxon>
        <taxon>Protacanthopterygii</taxon>
        <taxon>Salmoniformes</taxon>
        <taxon>Salmonidae</taxon>
        <taxon>Coregoninae</taxon>
        <taxon>Coregonus</taxon>
    </lineage>
</organism>
<feature type="region of interest" description="Disordered" evidence="1">
    <location>
        <begin position="144"/>
        <end position="173"/>
    </location>
</feature>